<sequence length="502" mass="53556">MRLPGFSPQNITTANKANPASGEVATPFKGTRSQASSPDSLQQGTGKNLQTSGGITQLIPMLMEEIISALTGGSNTEQALPETAPDQMPFEEVVATLGRNENLLKKATDREGIEKLIDDPETPSDARKALSAVLKDPEIFAALDGAKKNGKTDGKISSQDVQTLQQNPLIKQYTDAKSEDYTHAYMPSDSAPGSAPREMTSNDAMRELYLYSESLPKKVNLETLQKIADGSQDMGKCPPQVAAAAKFYTENPDQWQQLTGKDDPSASVSKDRLCDLASYNVKLAPQEDKALKTIKDNEDIFFKGGGIKPDKLKDIANNEENSQEVRDAANLMSQPNSMLFSMLDNGKHGAGGDFFNKANDKNIGKGDIDAFIKKGSNQIAAPAQQAKPSLDPDAIAAQQDMTTGKETQPDEKKEKGGGFYKMLEVFSYIASAAFSFIPGVGAAGLAATAGRVAATTAIKEGAKQAAKEGLKEGAQQGAEAALNSRKNGGDEQLNSPRVWAQS</sequence>
<proteinExistence type="predicted"/>
<feature type="compositionally biased region" description="Polar residues" evidence="1">
    <location>
        <begin position="7"/>
        <end position="18"/>
    </location>
</feature>
<evidence type="ECO:0000313" key="2">
    <source>
        <dbReference type="EMBL" id="MCU5775934.1"/>
    </source>
</evidence>
<feature type="region of interest" description="Disordered" evidence="1">
    <location>
        <begin position="468"/>
        <end position="502"/>
    </location>
</feature>
<comment type="caution">
    <text evidence="2">The sequence shown here is derived from an EMBL/GenBank/DDBJ whole genome shotgun (WGS) entry which is preliminary data.</text>
</comment>
<name>A0A9J6PGW7_9GAMM</name>
<organism evidence="2 3">
    <name type="scientific">Winslowiella arboricola</name>
    <dbReference type="NCBI Taxonomy" id="2978220"/>
    <lineage>
        <taxon>Bacteria</taxon>
        <taxon>Pseudomonadati</taxon>
        <taxon>Pseudomonadota</taxon>
        <taxon>Gammaproteobacteria</taxon>
        <taxon>Enterobacterales</taxon>
        <taxon>Erwiniaceae</taxon>
        <taxon>Winslowiella</taxon>
    </lineage>
</organism>
<dbReference type="InterPro" id="IPR008718">
    <property type="entry name" value="NolX"/>
</dbReference>
<dbReference type="AlphaFoldDB" id="A0A9J6PGW7"/>
<feature type="compositionally biased region" description="Polar residues" evidence="1">
    <location>
        <begin position="31"/>
        <end position="52"/>
    </location>
</feature>
<feature type="compositionally biased region" description="Polar residues" evidence="1">
    <location>
        <begin position="492"/>
        <end position="502"/>
    </location>
</feature>
<gene>
    <name evidence="2" type="ORF">N5923_00285</name>
</gene>
<dbReference type="EMBL" id="JAODIM010000028">
    <property type="protein sequence ID" value="MCU5775934.1"/>
    <property type="molecule type" value="Genomic_DNA"/>
</dbReference>
<evidence type="ECO:0000256" key="1">
    <source>
        <dbReference type="SAM" id="MobiDB-lite"/>
    </source>
</evidence>
<accession>A0A9J6PGW7</accession>
<evidence type="ECO:0000313" key="3">
    <source>
        <dbReference type="Proteomes" id="UP001064262"/>
    </source>
</evidence>
<reference evidence="2" key="1">
    <citation type="submission" date="2022-09" db="EMBL/GenBank/DDBJ databases">
        <title>Winslowiella arboricola sp. nov., isolated from bleeding cankers on broadleaf hosts.</title>
        <authorList>
            <person name="Brady C."/>
            <person name="Kaur S."/>
            <person name="Crampton B."/>
            <person name="Maddock D."/>
            <person name="Arnold D."/>
            <person name="Denman S."/>
        </authorList>
    </citation>
    <scope>NUCLEOTIDE SEQUENCE</scope>
    <source>
        <strain evidence="2">BAC 15a-03b</strain>
    </source>
</reference>
<dbReference type="RefSeq" id="WP_267141032.1">
    <property type="nucleotide sequence ID" value="NZ_JAODIL010000050.1"/>
</dbReference>
<dbReference type="Pfam" id="PF05819">
    <property type="entry name" value="NolX"/>
    <property type="match status" value="1"/>
</dbReference>
<feature type="region of interest" description="Disordered" evidence="1">
    <location>
        <begin position="1"/>
        <end position="52"/>
    </location>
</feature>
<keyword evidence="3" id="KW-1185">Reference proteome</keyword>
<protein>
    <submittedName>
        <fullName evidence="2">HrpF/NolX family T3SS translocon protein</fullName>
    </submittedName>
</protein>
<dbReference type="Proteomes" id="UP001064262">
    <property type="component" value="Unassembled WGS sequence"/>
</dbReference>